<evidence type="ECO:0000313" key="3">
    <source>
        <dbReference type="EnsemblFungi" id="EJT70097"/>
    </source>
</evidence>
<protein>
    <recommendedName>
        <fullName evidence="1">Enoyl reductase (ER) domain-containing protein</fullName>
    </recommendedName>
</protein>
<dbReference type="InterPro" id="IPR036291">
    <property type="entry name" value="NAD(P)-bd_dom_sf"/>
</dbReference>
<evidence type="ECO:0000313" key="4">
    <source>
        <dbReference type="Proteomes" id="UP000006039"/>
    </source>
</evidence>
<name>J3PFJ5_GAET3</name>
<dbReference type="Gene3D" id="3.90.180.10">
    <property type="entry name" value="Medium-chain alcohol dehydrogenases, catalytic domain"/>
    <property type="match status" value="1"/>
</dbReference>
<dbReference type="SUPFAM" id="SSF51735">
    <property type="entry name" value="NAD(P)-binding Rossmann-fold domains"/>
    <property type="match status" value="1"/>
</dbReference>
<dbReference type="InterPro" id="IPR020843">
    <property type="entry name" value="ER"/>
</dbReference>
<dbReference type="CDD" id="cd08267">
    <property type="entry name" value="MDR1"/>
    <property type="match status" value="1"/>
</dbReference>
<dbReference type="AlphaFoldDB" id="J3PFJ5"/>
<dbReference type="PANTHER" id="PTHR11695">
    <property type="entry name" value="ALCOHOL DEHYDROGENASE RELATED"/>
    <property type="match status" value="1"/>
</dbReference>
<dbReference type="VEuPathDB" id="FungiDB:GGTG_12270"/>
<dbReference type="GO" id="GO:0016491">
    <property type="term" value="F:oxidoreductase activity"/>
    <property type="evidence" value="ECO:0007669"/>
    <property type="project" value="InterPro"/>
</dbReference>
<accession>J3PFJ5</accession>
<organism evidence="2">
    <name type="scientific">Gaeumannomyces tritici (strain R3-111a-1)</name>
    <name type="common">Wheat and barley take-all root rot fungus</name>
    <name type="synonym">Gaeumannomyces graminis var. tritici</name>
    <dbReference type="NCBI Taxonomy" id="644352"/>
    <lineage>
        <taxon>Eukaryota</taxon>
        <taxon>Fungi</taxon>
        <taxon>Dikarya</taxon>
        <taxon>Ascomycota</taxon>
        <taxon>Pezizomycotina</taxon>
        <taxon>Sordariomycetes</taxon>
        <taxon>Sordariomycetidae</taxon>
        <taxon>Magnaporthales</taxon>
        <taxon>Magnaporthaceae</taxon>
        <taxon>Gaeumannomyces</taxon>
    </lineage>
</organism>
<dbReference type="InterPro" id="IPR050700">
    <property type="entry name" value="YIM1/Zinc_Alcohol_DH_Fams"/>
</dbReference>
<keyword evidence="4" id="KW-1185">Reference proteome</keyword>
<gene>
    <name evidence="3" type="primary">20352728</name>
    <name evidence="2" type="ORF">GGTG_12270</name>
</gene>
<dbReference type="STRING" id="644352.J3PFJ5"/>
<evidence type="ECO:0000313" key="2">
    <source>
        <dbReference type="EMBL" id="EJT70097.1"/>
    </source>
</evidence>
<dbReference type="SMART" id="SM00829">
    <property type="entry name" value="PKS_ER"/>
    <property type="match status" value="1"/>
</dbReference>
<sequence length="385" mass="41104">MTTPAPTTTKAWTFTKPGEPSAVLALDNAYPMPAFPPQPPVPKAVERLLAEEWVLVRVAYAALNHGTSFYLRMLPAWARKRGPVVPELDFSGVVEDVWDPNPNLDPNTHSQRPRLAKGDAVCGFIPVSFAWPTGTGALQGHVAIPARFAVRAPEGVPLREAAGLMVAACTALQVVEAAGLRRGGRVLVNAASGGIGPMALQMARRRVGPEGFVVGVCSGKNAELVRSMGADEVIDYQQHQPLAPELKRRYGSGPFDAALDCIGLQQLYVASAGFLTPEGVYSAVGLVIPAWTLRHMASCIVSMQLNALWPRSPWLGGTGRAWCCAAMMDAEPETMRRVADMAAAGELRAVVDGGREWAFEDVPAALARLESRRAAGKVVVRVGDL</sequence>
<dbReference type="RefSeq" id="XP_009228431.1">
    <property type="nucleotide sequence ID" value="XM_009230167.1"/>
</dbReference>
<dbReference type="Gene3D" id="3.40.50.720">
    <property type="entry name" value="NAD(P)-binding Rossmann-like Domain"/>
    <property type="match status" value="1"/>
</dbReference>
<reference evidence="2" key="2">
    <citation type="submission" date="2010-07" db="EMBL/GenBank/DDBJ databases">
        <authorList>
            <consortium name="The Broad Institute Genome Sequencing Platform"/>
            <consortium name="Broad Institute Genome Sequencing Center for Infectious Disease"/>
            <person name="Ma L.-J."/>
            <person name="Dead R."/>
            <person name="Young S."/>
            <person name="Zeng Q."/>
            <person name="Koehrsen M."/>
            <person name="Alvarado L."/>
            <person name="Berlin A."/>
            <person name="Chapman S.B."/>
            <person name="Chen Z."/>
            <person name="Freedman E."/>
            <person name="Gellesch M."/>
            <person name="Goldberg J."/>
            <person name="Griggs A."/>
            <person name="Gujja S."/>
            <person name="Heilman E.R."/>
            <person name="Heiman D."/>
            <person name="Hepburn T."/>
            <person name="Howarth C."/>
            <person name="Jen D."/>
            <person name="Larson L."/>
            <person name="Mehta T."/>
            <person name="Neiman D."/>
            <person name="Pearson M."/>
            <person name="Roberts A."/>
            <person name="Saif S."/>
            <person name="Shea T."/>
            <person name="Shenoy N."/>
            <person name="Sisk P."/>
            <person name="Stolte C."/>
            <person name="Sykes S."/>
            <person name="Walk T."/>
            <person name="White J."/>
            <person name="Yandava C."/>
            <person name="Haas B."/>
            <person name="Nusbaum C."/>
            <person name="Birren B."/>
        </authorList>
    </citation>
    <scope>NUCLEOTIDE SEQUENCE</scope>
    <source>
        <strain evidence="2">R3-111a-1</strain>
    </source>
</reference>
<dbReference type="HOGENOM" id="CLU_026673_3_3_1"/>
<reference evidence="2" key="3">
    <citation type="submission" date="2010-09" db="EMBL/GenBank/DDBJ databases">
        <title>Annotation of Gaeumannomyces graminis var. tritici R3-111a-1.</title>
        <authorList>
            <consortium name="The Broad Institute Genome Sequencing Platform"/>
            <person name="Ma L.-J."/>
            <person name="Dead R."/>
            <person name="Young S.K."/>
            <person name="Zeng Q."/>
            <person name="Gargeya S."/>
            <person name="Fitzgerald M."/>
            <person name="Haas B."/>
            <person name="Abouelleil A."/>
            <person name="Alvarado L."/>
            <person name="Arachchi H.M."/>
            <person name="Berlin A."/>
            <person name="Brown A."/>
            <person name="Chapman S.B."/>
            <person name="Chen Z."/>
            <person name="Dunbar C."/>
            <person name="Freedman E."/>
            <person name="Gearin G."/>
            <person name="Gellesch M."/>
            <person name="Goldberg J."/>
            <person name="Griggs A."/>
            <person name="Gujja S."/>
            <person name="Heiman D."/>
            <person name="Howarth C."/>
            <person name="Larson L."/>
            <person name="Lui A."/>
            <person name="MacDonald P.J.P."/>
            <person name="Mehta T."/>
            <person name="Montmayeur A."/>
            <person name="Murphy C."/>
            <person name="Neiman D."/>
            <person name="Pearson M."/>
            <person name="Priest M."/>
            <person name="Roberts A."/>
            <person name="Saif S."/>
            <person name="Shea T."/>
            <person name="Shenoy N."/>
            <person name="Sisk P."/>
            <person name="Stolte C."/>
            <person name="Sykes S."/>
            <person name="Yandava C."/>
            <person name="Wortman J."/>
            <person name="Nusbaum C."/>
            <person name="Birren B."/>
        </authorList>
    </citation>
    <scope>NUCLEOTIDE SEQUENCE</scope>
    <source>
        <strain evidence="2">R3-111a-1</strain>
    </source>
</reference>
<dbReference type="GO" id="GO:0005739">
    <property type="term" value="C:mitochondrion"/>
    <property type="evidence" value="ECO:0007669"/>
    <property type="project" value="TreeGrafter"/>
</dbReference>
<dbReference type="EnsemblFungi" id="EJT70097">
    <property type="protein sequence ID" value="EJT70097"/>
    <property type="gene ID" value="GGTG_12270"/>
</dbReference>
<dbReference type="EMBL" id="GL385402">
    <property type="protein sequence ID" value="EJT70097.1"/>
    <property type="molecule type" value="Genomic_DNA"/>
</dbReference>
<dbReference type="PANTHER" id="PTHR11695:SF294">
    <property type="entry name" value="RETICULON-4-INTERACTING PROTEIN 1, MITOCHONDRIAL"/>
    <property type="match status" value="1"/>
</dbReference>
<dbReference type="Proteomes" id="UP000006039">
    <property type="component" value="Unassembled WGS sequence"/>
</dbReference>
<dbReference type="FunCoup" id="J3PFJ5">
    <property type="interactions" value="186"/>
</dbReference>
<proteinExistence type="predicted"/>
<dbReference type="OrthoDB" id="3509362at2759"/>
<reference evidence="4" key="1">
    <citation type="submission" date="2010-07" db="EMBL/GenBank/DDBJ databases">
        <title>The genome sequence of Gaeumannomyces graminis var. tritici strain R3-111a-1.</title>
        <authorList>
            <consortium name="The Broad Institute Genome Sequencing Platform"/>
            <person name="Ma L.-J."/>
            <person name="Dead R."/>
            <person name="Young S."/>
            <person name="Zeng Q."/>
            <person name="Koehrsen M."/>
            <person name="Alvarado L."/>
            <person name="Berlin A."/>
            <person name="Chapman S.B."/>
            <person name="Chen Z."/>
            <person name="Freedman E."/>
            <person name="Gellesch M."/>
            <person name="Goldberg J."/>
            <person name="Griggs A."/>
            <person name="Gujja S."/>
            <person name="Heilman E.R."/>
            <person name="Heiman D."/>
            <person name="Hepburn T."/>
            <person name="Howarth C."/>
            <person name="Jen D."/>
            <person name="Larson L."/>
            <person name="Mehta T."/>
            <person name="Neiman D."/>
            <person name="Pearson M."/>
            <person name="Roberts A."/>
            <person name="Saif S."/>
            <person name="Shea T."/>
            <person name="Shenoy N."/>
            <person name="Sisk P."/>
            <person name="Stolte C."/>
            <person name="Sykes S."/>
            <person name="Walk T."/>
            <person name="White J."/>
            <person name="Yandava C."/>
            <person name="Haas B."/>
            <person name="Nusbaum C."/>
            <person name="Birren B."/>
        </authorList>
    </citation>
    <scope>NUCLEOTIDE SEQUENCE [LARGE SCALE GENOMIC DNA]</scope>
    <source>
        <strain evidence="4">R3-111a-1</strain>
    </source>
</reference>
<dbReference type="GeneID" id="20352728"/>
<feature type="domain" description="Enoyl reductase (ER)" evidence="1">
    <location>
        <begin position="34"/>
        <end position="380"/>
    </location>
</feature>
<evidence type="ECO:0000259" key="1">
    <source>
        <dbReference type="SMART" id="SM00829"/>
    </source>
</evidence>
<dbReference type="SUPFAM" id="SSF50129">
    <property type="entry name" value="GroES-like"/>
    <property type="match status" value="1"/>
</dbReference>
<dbReference type="Pfam" id="PF13602">
    <property type="entry name" value="ADH_zinc_N_2"/>
    <property type="match status" value="1"/>
</dbReference>
<reference evidence="3" key="4">
    <citation type="journal article" date="2015" name="G3 (Bethesda)">
        <title>Genome sequences of three phytopathogenic species of the Magnaporthaceae family of fungi.</title>
        <authorList>
            <person name="Okagaki L.H."/>
            <person name="Nunes C.C."/>
            <person name="Sailsbery J."/>
            <person name="Clay B."/>
            <person name="Brown D."/>
            <person name="John T."/>
            <person name="Oh Y."/>
            <person name="Young N."/>
            <person name="Fitzgerald M."/>
            <person name="Haas B.J."/>
            <person name="Zeng Q."/>
            <person name="Young S."/>
            <person name="Adiconis X."/>
            <person name="Fan L."/>
            <person name="Levin J.Z."/>
            <person name="Mitchell T.K."/>
            <person name="Okubara P.A."/>
            <person name="Farman M.L."/>
            <person name="Kohn L.M."/>
            <person name="Birren B."/>
            <person name="Ma L.-J."/>
            <person name="Dean R.A."/>
        </authorList>
    </citation>
    <scope>NUCLEOTIDE SEQUENCE</scope>
    <source>
        <strain evidence="3">R3-111a-1</strain>
    </source>
</reference>
<dbReference type="InterPro" id="IPR011032">
    <property type="entry name" value="GroES-like_sf"/>
</dbReference>
<dbReference type="eggNOG" id="KOG1198">
    <property type="taxonomic scope" value="Eukaryota"/>
</dbReference>
<reference evidence="3" key="5">
    <citation type="submission" date="2018-04" db="UniProtKB">
        <authorList>
            <consortium name="EnsemblFungi"/>
        </authorList>
    </citation>
    <scope>IDENTIFICATION</scope>
    <source>
        <strain evidence="3">R3-111a-1</strain>
    </source>
</reference>